<dbReference type="AlphaFoldDB" id="A0A2T4UAL0"/>
<dbReference type="InterPro" id="IPR006379">
    <property type="entry name" value="HAD-SF_hydro_IIB"/>
</dbReference>
<dbReference type="Gene3D" id="3.40.50.1000">
    <property type="entry name" value="HAD superfamily/HAD-like"/>
    <property type="match status" value="1"/>
</dbReference>
<dbReference type="Proteomes" id="UP000240509">
    <property type="component" value="Unassembled WGS sequence"/>
</dbReference>
<dbReference type="InterPro" id="IPR036412">
    <property type="entry name" value="HAD-like_sf"/>
</dbReference>
<dbReference type="NCBIfam" id="TIGR00099">
    <property type="entry name" value="Cof-subfamily"/>
    <property type="match status" value="1"/>
</dbReference>
<evidence type="ECO:0000313" key="2">
    <source>
        <dbReference type="Proteomes" id="UP000240509"/>
    </source>
</evidence>
<dbReference type="SFLD" id="SFLDG01140">
    <property type="entry name" value="C2.B:_Phosphomannomutase_and_P"/>
    <property type="match status" value="1"/>
</dbReference>
<dbReference type="InterPro" id="IPR023214">
    <property type="entry name" value="HAD_sf"/>
</dbReference>
<dbReference type="NCBIfam" id="TIGR01484">
    <property type="entry name" value="HAD-SF-IIB"/>
    <property type="match status" value="1"/>
</dbReference>
<dbReference type="SUPFAM" id="SSF56784">
    <property type="entry name" value="HAD-like"/>
    <property type="match status" value="1"/>
</dbReference>
<dbReference type="EMBL" id="PZJJ01000001">
    <property type="protein sequence ID" value="PTL40427.1"/>
    <property type="molecule type" value="Genomic_DNA"/>
</dbReference>
<dbReference type="CDD" id="cd07516">
    <property type="entry name" value="HAD_Pase"/>
    <property type="match status" value="1"/>
</dbReference>
<sequence length="294" mass="31752">MKKEIKMIASDMDGTLLNNERKVTGRNAEILKQAQAQGIKVIAATGRDYKEASHPLREAGLSMPVIGANGAEFHSESGGLIDEKVIPEELYTKISHILDKEQAYFEIYTNFGAYTRNREEALKLVLDVLHAVDSEMSKEEALGLAEQRFAEGGVRLAPSYNAIIEAADTRLLKVLAFSASENARLQVRSALQKLPLDVSSSGLENIEITHKEATKGKALKRAASFYGISLDETLVIGDNENDLSMIEAAGYSAAMGNAVSSVKEAADFITANNEDSGVAEAVLPILKRVPLAGE</sequence>
<dbReference type="PROSITE" id="PS01229">
    <property type="entry name" value="COF_2"/>
    <property type="match status" value="1"/>
</dbReference>
<dbReference type="PANTHER" id="PTHR10000">
    <property type="entry name" value="PHOSPHOSERINE PHOSPHATASE"/>
    <property type="match status" value="1"/>
</dbReference>
<evidence type="ECO:0000313" key="1">
    <source>
        <dbReference type="EMBL" id="PTL40427.1"/>
    </source>
</evidence>
<dbReference type="GO" id="GO:0000287">
    <property type="term" value="F:magnesium ion binding"/>
    <property type="evidence" value="ECO:0007669"/>
    <property type="project" value="TreeGrafter"/>
</dbReference>
<dbReference type="OrthoDB" id="9806027at2"/>
<gene>
    <name evidence="1" type="ORF">C6Y45_00520</name>
</gene>
<keyword evidence="2" id="KW-1185">Reference proteome</keyword>
<reference evidence="1 2" key="1">
    <citation type="submission" date="2018-03" db="EMBL/GenBank/DDBJ databases">
        <title>Alkalicoccus saliphilus sp. nov., isolated from a mineral pool.</title>
        <authorList>
            <person name="Zhao B."/>
        </authorList>
    </citation>
    <scope>NUCLEOTIDE SEQUENCE [LARGE SCALE GENOMIC DNA]</scope>
    <source>
        <strain evidence="1 2">6AG</strain>
    </source>
</reference>
<proteinExistence type="predicted"/>
<organism evidence="1 2">
    <name type="scientific">Alkalicoccus saliphilus</name>
    <dbReference type="NCBI Taxonomy" id="200989"/>
    <lineage>
        <taxon>Bacteria</taxon>
        <taxon>Bacillati</taxon>
        <taxon>Bacillota</taxon>
        <taxon>Bacilli</taxon>
        <taxon>Bacillales</taxon>
        <taxon>Bacillaceae</taxon>
        <taxon>Alkalicoccus</taxon>
    </lineage>
</organism>
<dbReference type="SFLD" id="SFLDG01144">
    <property type="entry name" value="C2.B.4:_PGP_Like"/>
    <property type="match status" value="1"/>
</dbReference>
<dbReference type="RefSeq" id="WP_107582884.1">
    <property type="nucleotide sequence ID" value="NZ_PZJJ01000001.1"/>
</dbReference>
<keyword evidence="1" id="KW-0378">Hydrolase</keyword>
<name>A0A2T4UAL0_9BACI</name>
<dbReference type="InterPro" id="IPR000150">
    <property type="entry name" value="Cof"/>
</dbReference>
<comment type="caution">
    <text evidence="1">The sequence shown here is derived from an EMBL/GenBank/DDBJ whole genome shotgun (WGS) entry which is preliminary data.</text>
</comment>
<dbReference type="PANTHER" id="PTHR10000:SF55">
    <property type="entry name" value="5-AMINO-6-(5-PHOSPHO-D-RIBITYLAMINO)URACIL PHOSPHATASE YCSE"/>
    <property type="match status" value="1"/>
</dbReference>
<dbReference type="Pfam" id="PF08282">
    <property type="entry name" value="Hydrolase_3"/>
    <property type="match status" value="1"/>
</dbReference>
<dbReference type="GO" id="GO:0016791">
    <property type="term" value="F:phosphatase activity"/>
    <property type="evidence" value="ECO:0007669"/>
    <property type="project" value="UniProtKB-ARBA"/>
</dbReference>
<accession>A0A2T4UAL0</accession>
<dbReference type="GO" id="GO:0005829">
    <property type="term" value="C:cytosol"/>
    <property type="evidence" value="ECO:0007669"/>
    <property type="project" value="TreeGrafter"/>
</dbReference>
<dbReference type="Gene3D" id="3.30.1240.10">
    <property type="match status" value="1"/>
</dbReference>
<dbReference type="SFLD" id="SFLDS00003">
    <property type="entry name" value="Haloacid_Dehalogenase"/>
    <property type="match status" value="1"/>
</dbReference>
<protein>
    <submittedName>
        <fullName evidence="1">Cof-type HAD-IIB family hydrolase</fullName>
    </submittedName>
</protein>